<dbReference type="GO" id="GO:0051539">
    <property type="term" value="F:4 iron, 4 sulfur cluster binding"/>
    <property type="evidence" value="ECO:0007669"/>
    <property type="project" value="UniProtKB-KW"/>
</dbReference>
<proteinExistence type="predicted"/>
<keyword evidence="9" id="KW-1185">Reference proteome</keyword>
<comment type="cofactor">
    <cofactor evidence="1">
        <name>[4Fe-4S] cluster</name>
        <dbReference type="ChEBI" id="CHEBI:49883"/>
    </cofactor>
</comment>
<dbReference type="InterPro" id="IPR000385">
    <property type="entry name" value="MoaA_NifB_PqqE_Fe-S-bd_CS"/>
</dbReference>
<dbReference type="SFLD" id="SFLDG01386">
    <property type="entry name" value="main_SPASM_domain-containing"/>
    <property type="match status" value="1"/>
</dbReference>
<dbReference type="SFLD" id="SFLDG01384">
    <property type="entry name" value="thioether_bond_formation_requi"/>
    <property type="match status" value="1"/>
</dbReference>
<dbReference type="GO" id="GO:0046872">
    <property type="term" value="F:metal ion binding"/>
    <property type="evidence" value="ECO:0007669"/>
    <property type="project" value="UniProtKB-KW"/>
</dbReference>
<dbReference type="SFLD" id="SFLDG01067">
    <property type="entry name" value="SPASM/twitch_domain_containing"/>
    <property type="match status" value="1"/>
</dbReference>
<dbReference type="AlphaFoldDB" id="A0A1H9ZB42"/>
<keyword evidence="3" id="KW-0949">S-adenosyl-L-methionine</keyword>
<dbReference type="PANTHER" id="PTHR43273">
    <property type="entry name" value="ANAEROBIC SULFATASE-MATURATING ENZYME HOMOLOG ASLB-RELATED"/>
    <property type="match status" value="1"/>
</dbReference>
<dbReference type="RefSeq" id="WP_092476243.1">
    <property type="nucleotide sequence ID" value="NZ_FOHN01000003.1"/>
</dbReference>
<dbReference type="InterPro" id="IPR023885">
    <property type="entry name" value="4Fe4S-binding_SPASM_dom"/>
</dbReference>
<dbReference type="Proteomes" id="UP000199800">
    <property type="component" value="Unassembled WGS sequence"/>
</dbReference>
<evidence type="ECO:0000256" key="1">
    <source>
        <dbReference type="ARBA" id="ARBA00001966"/>
    </source>
</evidence>
<dbReference type="CDD" id="cd01335">
    <property type="entry name" value="Radical_SAM"/>
    <property type="match status" value="1"/>
</dbReference>
<evidence type="ECO:0000256" key="2">
    <source>
        <dbReference type="ARBA" id="ARBA00022485"/>
    </source>
</evidence>
<dbReference type="Pfam" id="PF13186">
    <property type="entry name" value="SPASM"/>
    <property type="match status" value="1"/>
</dbReference>
<sequence length="443" mass="50359">MSVNFIQDGDTIIAFFPESSRFFSVSEDTKNAICKIDQGATFEELKELGLDEATYENIKNTVDTCNIPLEHPVSSVKRIGRLALHLTNTCNLRCKYCYANGGTYKSEEGIMDIEVAKRALDCFYNEVESISLIQMFGGEPTMNLPVMKYVCEYVAKKNEERDVKAEMGMVTNGTLVTDELLELIKKYNLLVTVSFDGMPEVNDKLRVYKDGSGTSKKIIENIKKMREATGQPNTIEATYTKYHEEAGIKIKDIFDYIHENLGDIGLHIVPAGGTKDCGYRLDNNDAFIEAVDQMFDNAKDAESLQQYLYSLEERTIRAIIQKTYSKYICDGGIRNFSVSTKGDVYPCFIVTDEKELYMGNVFDEDLFRSEPFQKMRAKLDEFNKETNEECKNCIARKSCYACLGFSYINTGKMLTLENGMCDMIRAMTERSIAGIYKMSLWQE</sequence>
<evidence type="ECO:0000313" key="9">
    <source>
        <dbReference type="Proteomes" id="UP000199800"/>
    </source>
</evidence>
<evidence type="ECO:0000259" key="7">
    <source>
        <dbReference type="PROSITE" id="PS51918"/>
    </source>
</evidence>
<dbReference type="EMBL" id="FOHN01000003">
    <property type="protein sequence ID" value="SES78826.1"/>
    <property type="molecule type" value="Genomic_DNA"/>
</dbReference>
<dbReference type="Gene3D" id="3.20.20.70">
    <property type="entry name" value="Aldolase class I"/>
    <property type="match status" value="1"/>
</dbReference>
<dbReference type="GO" id="GO:0032324">
    <property type="term" value="P:molybdopterin cofactor biosynthetic process"/>
    <property type="evidence" value="ECO:0007669"/>
    <property type="project" value="UniProtKB-ARBA"/>
</dbReference>
<dbReference type="SFLD" id="SFLDS00029">
    <property type="entry name" value="Radical_SAM"/>
    <property type="match status" value="1"/>
</dbReference>
<dbReference type="SMART" id="SM00729">
    <property type="entry name" value="Elp3"/>
    <property type="match status" value="1"/>
</dbReference>
<dbReference type="InterPro" id="IPR007197">
    <property type="entry name" value="rSAM"/>
</dbReference>
<dbReference type="OrthoDB" id="9808591at2"/>
<evidence type="ECO:0000256" key="4">
    <source>
        <dbReference type="ARBA" id="ARBA00022723"/>
    </source>
</evidence>
<dbReference type="InterPro" id="IPR006638">
    <property type="entry name" value="Elp3/MiaA/NifB-like_rSAM"/>
</dbReference>
<keyword evidence="4" id="KW-0479">Metal-binding</keyword>
<protein>
    <recommendedName>
        <fullName evidence="7">Radical SAM core domain-containing protein</fullName>
    </recommendedName>
</protein>
<name>A0A1H9ZB42_9FIRM</name>
<gene>
    <name evidence="8" type="ORF">SAMN04487772_103109</name>
</gene>
<dbReference type="PROSITE" id="PS01305">
    <property type="entry name" value="MOAA_NIFB_PQQE"/>
    <property type="match status" value="1"/>
</dbReference>
<keyword evidence="6" id="KW-0411">Iron-sulfur</keyword>
<dbReference type="GO" id="GO:0016491">
    <property type="term" value="F:oxidoreductase activity"/>
    <property type="evidence" value="ECO:0007669"/>
    <property type="project" value="InterPro"/>
</dbReference>
<dbReference type="Pfam" id="PF04055">
    <property type="entry name" value="Radical_SAM"/>
    <property type="match status" value="1"/>
</dbReference>
<evidence type="ECO:0000256" key="6">
    <source>
        <dbReference type="ARBA" id="ARBA00023014"/>
    </source>
</evidence>
<evidence type="ECO:0000256" key="5">
    <source>
        <dbReference type="ARBA" id="ARBA00023004"/>
    </source>
</evidence>
<evidence type="ECO:0000313" key="8">
    <source>
        <dbReference type="EMBL" id="SES78826.1"/>
    </source>
</evidence>
<dbReference type="InterPro" id="IPR023867">
    <property type="entry name" value="Sulphatase_maturase_rSAM"/>
</dbReference>
<dbReference type="InterPro" id="IPR013785">
    <property type="entry name" value="Aldolase_TIM"/>
</dbReference>
<reference evidence="8 9" key="1">
    <citation type="submission" date="2016-10" db="EMBL/GenBank/DDBJ databases">
        <authorList>
            <person name="de Groot N.N."/>
        </authorList>
    </citation>
    <scope>NUCLEOTIDE SEQUENCE [LARGE SCALE GENOMIC DNA]</scope>
    <source>
        <strain evidence="8 9">DSM 1801</strain>
    </source>
</reference>
<keyword evidence="2" id="KW-0004">4Fe-4S</keyword>
<dbReference type="InterPro" id="IPR058240">
    <property type="entry name" value="rSAM_sf"/>
</dbReference>
<organism evidence="8 9">
    <name type="scientific">[Clostridium] polysaccharolyticum</name>
    <dbReference type="NCBI Taxonomy" id="29364"/>
    <lineage>
        <taxon>Bacteria</taxon>
        <taxon>Bacillati</taxon>
        <taxon>Bacillota</taxon>
        <taxon>Clostridia</taxon>
        <taxon>Lachnospirales</taxon>
        <taxon>Lachnospiraceae</taxon>
    </lineage>
</organism>
<evidence type="ECO:0000256" key="3">
    <source>
        <dbReference type="ARBA" id="ARBA00022691"/>
    </source>
</evidence>
<dbReference type="NCBIfam" id="TIGR04085">
    <property type="entry name" value="rSAM_more_4Fe4S"/>
    <property type="match status" value="1"/>
</dbReference>
<keyword evidence="5" id="KW-0408">Iron</keyword>
<feature type="domain" description="Radical SAM core" evidence="7">
    <location>
        <begin position="76"/>
        <end position="314"/>
    </location>
</feature>
<dbReference type="SUPFAM" id="SSF102114">
    <property type="entry name" value="Radical SAM enzymes"/>
    <property type="match status" value="1"/>
</dbReference>
<dbReference type="PANTHER" id="PTHR43273:SF8">
    <property type="entry name" value="RADICAL SAM DOMAIN PROTEIN"/>
    <property type="match status" value="1"/>
</dbReference>
<dbReference type="STRING" id="29364.SAMN04487772_103109"/>
<dbReference type="PROSITE" id="PS51918">
    <property type="entry name" value="RADICAL_SAM"/>
    <property type="match status" value="1"/>
</dbReference>
<accession>A0A1H9ZB42</accession>